<protein>
    <submittedName>
        <fullName evidence="2">Variant surface glycoprotein (VSG), putative</fullName>
    </submittedName>
</protein>
<dbReference type="RefSeq" id="XP_067079839.1">
    <property type="nucleotide sequence ID" value="XM_067223738.1"/>
</dbReference>
<dbReference type="EMBL" id="CZPT02001055">
    <property type="protein sequence ID" value="SCU68742.1"/>
    <property type="molecule type" value="Genomic_DNA"/>
</dbReference>
<feature type="chain" id="PRO_5009235299" evidence="1">
    <location>
        <begin position="23"/>
        <end position="356"/>
    </location>
</feature>
<accession>A0A1G4I9S2</accession>
<dbReference type="AlphaFoldDB" id="A0A1G4I9S2"/>
<keyword evidence="1" id="KW-0732">Signal</keyword>
<reference evidence="2" key="1">
    <citation type="submission" date="2016-09" db="EMBL/GenBank/DDBJ databases">
        <authorList>
            <person name="Hebert L."/>
            <person name="Moumen B."/>
        </authorList>
    </citation>
    <scope>NUCLEOTIDE SEQUENCE [LARGE SCALE GENOMIC DNA]</scope>
    <source>
        <strain evidence="2">OVI</strain>
    </source>
</reference>
<evidence type="ECO:0000313" key="3">
    <source>
        <dbReference type="Proteomes" id="UP000195570"/>
    </source>
</evidence>
<dbReference type="SUPFAM" id="SSF58087">
    <property type="entry name" value="Variant surface glycoprotein (N-terminal domain)"/>
    <property type="match status" value="1"/>
</dbReference>
<evidence type="ECO:0000256" key="1">
    <source>
        <dbReference type="SAM" id="SignalP"/>
    </source>
</evidence>
<keyword evidence="3" id="KW-1185">Reference proteome</keyword>
<comment type="caution">
    <text evidence="2">The sequence shown here is derived from an EMBL/GenBank/DDBJ whole genome shotgun (WGS) entry which is preliminary data.</text>
</comment>
<gene>
    <name evidence="2" type="ORF">TEOVI_000480200</name>
</gene>
<proteinExistence type="predicted"/>
<dbReference type="VEuPathDB" id="TriTrypDB:TEOVI_000480200"/>
<organism evidence="2 3">
    <name type="scientific">Trypanosoma equiperdum</name>
    <dbReference type="NCBI Taxonomy" id="5694"/>
    <lineage>
        <taxon>Eukaryota</taxon>
        <taxon>Discoba</taxon>
        <taxon>Euglenozoa</taxon>
        <taxon>Kinetoplastea</taxon>
        <taxon>Metakinetoplastina</taxon>
        <taxon>Trypanosomatida</taxon>
        <taxon>Trypanosomatidae</taxon>
        <taxon>Trypanosoma</taxon>
    </lineage>
</organism>
<sequence>MLRQKARKSAVFLAAFVGAVFAQDEESSVEAIKSTCDEAVWLQTVQDHYIKNVQTAAARNSDLLTEARNLTLAAAQFSDQTQQAVLTSLAAIADQRATAAAAILNRETPSLLAAVALLNERRGNVRALSLIMNTQESATFSGSTTTAGDNVLFAATTVKCFLIATLDKKPTAECTVTEQSATKLVDAGHHLAKITKMKAIPLTKFGMPQLGVDIETKGTFTAGSNQANENNKCADKPIKSSETNGAGLTKLALNQPTAAPTDVKMKDNDGFVNVSKEKDHYITTGTQVASATYNLRALTSKLLGKIADETADSLSNDHNVQNVIYLTLGKGENINDSTDQKAEKIKSLFGGAGTKL</sequence>
<dbReference type="Proteomes" id="UP000195570">
    <property type="component" value="Unassembled WGS sequence"/>
</dbReference>
<evidence type="ECO:0000313" key="2">
    <source>
        <dbReference type="EMBL" id="SCU68742.1"/>
    </source>
</evidence>
<feature type="signal peptide" evidence="1">
    <location>
        <begin position="1"/>
        <end position="22"/>
    </location>
</feature>
<dbReference type="GeneID" id="92378742"/>
<name>A0A1G4I9S2_TRYEQ</name>